<protein>
    <recommendedName>
        <fullName evidence="4">SWIM-type domain-containing protein</fullName>
    </recommendedName>
</protein>
<gene>
    <name evidence="2" type="ORF">X797_005369</name>
</gene>
<dbReference type="HOGENOM" id="CLU_045150_1_0_1"/>
<proteinExistence type="predicted"/>
<feature type="compositionally biased region" description="Polar residues" evidence="1">
    <location>
        <begin position="94"/>
        <end position="116"/>
    </location>
</feature>
<evidence type="ECO:0000313" key="3">
    <source>
        <dbReference type="Proteomes" id="UP000030151"/>
    </source>
</evidence>
<evidence type="ECO:0000256" key="1">
    <source>
        <dbReference type="SAM" id="MobiDB-lite"/>
    </source>
</evidence>
<accession>A0A014R0Y4</accession>
<name>A0A014R0Y4_9HYPO</name>
<comment type="caution">
    <text evidence="2">The sequence shown here is derived from an EMBL/GenBank/DDBJ whole genome shotgun (WGS) entry which is preliminary data.</text>
</comment>
<evidence type="ECO:0000313" key="2">
    <source>
        <dbReference type="EMBL" id="EXV01273.1"/>
    </source>
</evidence>
<reference evidence="2 3" key="1">
    <citation type="submission" date="2014-02" db="EMBL/GenBank/DDBJ databases">
        <title>The genome sequence of the entomopathogenic fungus Metarhizium robertsii ARSEF 2575.</title>
        <authorList>
            <person name="Giuliano Garisto Donzelli B."/>
            <person name="Roe B.A."/>
            <person name="Macmil S.L."/>
            <person name="Krasnoff S.B."/>
            <person name="Gibson D.M."/>
        </authorList>
    </citation>
    <scope>NUCLEOTIDE SEQUENCE [LARGE SCALE GENOMIC DNA]</scope>
    <source>
        <strain evidence="2 3">ARSEF 2575</strain>
    </source>
</reference>
<evidence type="ECO:0008006" key="4">
    <source>
        <dbReference type="Google" id="ProtNLM"/>
    </source>
</evidence>
<organism evidence="2 3">
    <name type="scientific">Metarhizium robertsii</name>
    <dbReference type="NCBI Taxonomy" id="568076"/>
    <lineage>
        <taxon>Eukaryota</taxon>
        <taxon>Fungi</taxon>
        <taxon>Dikarya</taxon>
        <taxon>Ascomycota</taxon>
        <taxon>Pezizomycotina</taxon>
        <taxon>Sordariomycetes</taxon>
        <taxon>Hypocreomycetidae</taxon>
        <taxon>Hypocreales</taxon>
        <taxon>Clavicipitaceae</taxon>
        <taxon>Metarhizium</taxon>
    </lineage>
</organism>
<dbReference type="EMBL" id="JELW01000008">
    <property type="protein sequence ID" value="EXV01273.1"/>
    <property type="molecule type" value="Genomic_DNA"/>
</dbReference>
<sequence length="247" mass="26948">MTPGPLPSHGTILSSLIASISKSSCFTHEQSNGMPRQISQEASIRELRSVMLTLHVLFPNLVLPALDLIDRRLVDKFRVGSDVSAGTEIGPVVTNDQGLGQTWPSQTSQNNKTSELGHNEPSVYAVRPFSSTSLRLTATETRAIPKTHIVHLMAWNCSCTSFAVAKYCSRRLNDTQFNCIHSALACGLEWSSWNTPRSVTFVNSDSLPSCKHLLACLLVERCGHLFADSVVNKIVSDYGMAAFLSAV</sequence>
<dbReference type="Proteomes" id="UP000030151">
    <property type="component" value="Unassembled WGS sequence"/>
</dbReference>
<feature type="region of interest" description="Disordered" evidence="1">
    <location>
        <begin position="90"/>
        <end position="118"/>
    </location>
</feature>
<dbReference type="AlphaFoldDB" id="A0A014R0Y4"/>